<sequence length="75" mass="8637">MQVLDSELRRQMNVKRHTKVTAAAGCDARARIQRMWFLRRDSDTLSARVTRPAEAETGNPSGDPRNCRHYPNGRR</sequence>
<name>A0A4C1TSP5_EUMVA</name>
<dbReference type="EMBL" id="BGZK01000083">
    <property type="protein sequence ID" value="GBP16968.1"/>
    <property type="molecule type" value="Genomic_DNA"/>
</dbReference>
<accession>A0A4C1TSP5</accession>
<evidence type="ECO:0000256" key="1">
    <source>
        <dbReference type="SAM" id="MobiDB-lite"/>
    </source>
</evidence>
<comment type="caution">
    <text evidence="2">The sequence shown here is derived from an EMBL/GenBank/DDBJ whole genome shotgun (WGS) entry which is preliminary data.</text>
</comment>
<protein>
    <submittedName>
        <fullName evidence="2">Uncharacterized protein</fullName>
    </submittedName>
</protein>
<feature type="region of interest" description="Disordered" evidence="1">
    <location>
        <begin position="45"/>
        <end position="75"/>
    </location>
</feature>
<evidence type="ECO:0000313" key="2">
    <source>
        <dbReference type="EMBL" id="GBP16968.1"/>
    </source>
</evidence>
<dbReference type="Proteomes" id="UP000299102">
    <property type="component" value="Unassembled WGS sequence"/>
</dbReference>
<proteinExistence type="predicted"/>
<organism evidence="2 3">
    <name type="scientific">Eumeta variegata</name>
    <name type="common">Bagworm moth</name>
    <name type="synonym">Eumeta japonica</name>
    <dbReference type="NCBI Taxonomy" id="151549"/>
    <lineage>
        <taxon>Eukaryota</taxon>
        <taxon>Metazoa</taxon>
        <taxon>Ecdysozoa</taxon>
        <taxon>Arthropoda</taxon>
        <taxon>Hexapoda</taxon>
        <taxon>Insecta</taxon>
        <taxon>Pterygota</taxon>
        <taxon>Neoptera</taxon>
        <taxon>Endopterygota</taxon>
        <taxon>Lepidoptera</taxon>
        <taxon>Glossata</taxon>
        <taxon>Ditrysia</taxon>
        <taxon>Tineoidea</taxon>
        <taxon>Psychidae</taxon>
        <taxon>Oiketicinae</taxon>
        <taxon>Eumeta</taxon>
    </lineage>
</organism>
<reference evidence="2 3" key="1">
    <citation type="journal article" date="2019" name="Commun. Biol.">
        <title>The bagworm genome reveals a unique fibroin gene that provides high tensile strength.</title>
        <authorList>
            <person name="Kono N."/>
            <person name="Nakamura H."/>
            <person name="Ohtoshi R."/>
            <person name="Tomita M."/>
            <person name="Numata K."/>
            <person name="Arakawa K."/>
        </authorList>
    </citation>
    <scope>NUCLEOTIDE SEQUENCE [LARGE SCALE GENOMIC DNA]</scope>
</reference>
<gene>
    <name evidence="2" type="ORF">EVAR_101985_1</name>
</gene>
<keyword evidence="3" id="KW-1185">Reference proteome</keyword>
<evidence type="ECO:0000313" key="3">
    <source>
        <dbReference type="Proteomes" id="UP000299102"/>
    </source>
</evidence>
<dbReference type="AlphaFoldDB" id="A0A4C1TSP5"/>